<feature type="region of interest" description="Disordered" evidence="1">
    <location>
        <begin position="96"/>
        <end position="126"/>
    </location>
</feature>
<accession>A0A4D9DAR6</accession>
<evidence type="ECO:0000256" key="1">
    <source>
        <dbReference type="SAM" id="MobiDB-lite"/>
    </source>
</evidence>
<evidence type="ECO:0000259" key="2">
    <source>
        <dbReference type="Pfam" id="PF08241"/>
    </source>
</evidence>
<dbReference type="GO" id="GO:0008757">
    <property type="term" value="F:S-adenosylmethionine-dependent methyltransferase activity"/>
    <property type="evidence" value="ECO:0007669"/>
    <property type="project" value="InterPro"/>
</dbReference>
<feature type="compositionally biased region" description="Basic and acidic residues" evidence="1">
    <location>
        <begin position="96"/>
        <end position="122"/>
    </location>
</feature>
<dbReference type="PANTHER" id="PTHR42912:SF80">
    <property type="entry name" value="METHYLTRANSFERASE DOMAIN-CONTAINING PROTEIN"/>
    <property type="match status" value="1"/>
</dbReference>
<dbReference type="PANTHER" id="PTHR42912">
    <property type="entry name" value="METHYLTRANSFERASE"/>
    <property type="match status" value="1"/>
</dbReference>
<dbReference type="InterPro" id="IPR013216">
    <property type="entry name" value="Methyltransf_11"/>
</dbReference>
<organism evidence="3 4">
    <name type="scientific">Nannochloropsis salina CCMP1776</name>
    <dbReference type="NCBI Taxonomy" id="1027361"/>
    <lineage>
        <taxon>Eukaryota</taxon>
        <taxon>Sar</taxon>
        <taxon>Stramenopiles</taxon>
        <taxon>Ochrophyta</taxon>
        <taxon>Eustigmatophyceae</taxon>
        <taxon>Eustigmatales</taxon>
        <taxon>Monodopsidaceae</taxon>
        <taxon>Microchloropsis</taxon>
        <taxon>Microchloropsis salina</taxon>
    </lineage>
</organism>
<dbReference type="Gene3D" id="3.40.50.150">
    <property type="entry name" value="Vaccinia Virus protein VP39"/>
    <property type="match status" value="1"/>
</dbReference>
<name>A0A4D9DAR6_9STRA</name>
<dbReference type="Proteomes" id="UP000355283">
    <property type="component" value="Unassembled WGS sequence"/>
</dbReference>
<dbReference type="EMBL" id="SDOX01000005">
    <property type="protein sequence ID" value="TFJ87467.1"/>
    <property type="molecule type" value="Genomic_DNA"/>
</dbReference>
<sequence length="292" mass="32654">MKIGARKVLIDNAEKKGVAWREDAEALLKDRRLPNTFSRHFGVSHATMDYPSYYTQPFHAYEDGNLNWLAAAEVESATSAMCLRVWPKDAGIKPEEAQDRLRDSYQKEARRHMQEHGTDPSRQDLNTWGARRECPRATSVGVFLPKPSRVLDLSPFFLAVAQLREEEAPLGLTYMHAKAEETGLPSASHHLAALTFIVHELPTAATTAIAKEMFRILKPGGTLAITDNDPRSPVIQGLPKPIALLMKSTEPFSDEYFSLDMEAMLEETGFEAVETVATDPRHRTILATKPRS</sequence>
<dbReference type="Pfam" id="PF08241">
    <property type="entry name" value="Methyltransf_11"/>
    <property type="match status" value="1"/>
</dbReference>
<dbReference type="InterPro" id="IPR050508">
    <property type="entry name" value="Methyltransf_Superfamily"/>
</dbReference>
<comment type="caution">
    <text evidence="3">The sequence shown here is derived from an EMBL/GenBank/DDBJ whole genome shotgun (WGS) entry which is preliminary data.</text>
</comment>
<dbReference type="InterPro" id="IPR029063">
    <property type="entry name" value="SAM-dependent_MTases_sf"/>
</dbReference>
<evidence type="ECO:0000313" key="4">
    <source>
        <dbReference type="Proteomes" id="UP000355283"/>
    </source>
</evidence>
<feature type="domain" description="Methyltransferase type 11" evidence="2">
    <location>
        <begin position="151"/>
        <end position="225"/>
    </location>
</feature>
<dbReference type="OrthoDB" id="2013972at2759"/>
<evidence type="ECO:0000313" key="3">
    <source>
        <dbReference type="EMBL" id="TFJ87467.1"/>
    </source>
</evidence>
<gene>
    <name evidence="3" type="ORF">NSK_000820</name>
</gene>
<reference evidence="3 4" key="1">
    <citation type="submission" date="2019-01" db="EMBL/GenBank/DDBJ databases">
        <title>Nuclear Genome Assembly of the Microalgal Biofuel strain Nannochloropsis salina CCMP1776.</title>
        <authorList>
            <person name="Hovde B."/>
        </authorList>
    </citation>
    <scope>NUCLEOTIDE SEQUENCE [LARGE SCALE GENOMIC DNA]</scope>
    <source>
        <strain evidence="3 4">CCMP1776</strain>
    </source>
</reference>
<protein>
    <recommendedName>
        <fullName evidence="2">Methyltransferase type 11 domain-containing protein</fullName>
    </recommendedName>
</protein>
<dbReference type="SUPFAM" id="SSF53335">
    <property type="entry name" value="S-adenosyl-L-methionine-dependent methyltransferases"/>
    <property type="match status" value="1"/>
</dbReference>
<keyword evidence="4" id="KW-1185">Reference proteome</keyword>
<dbReference type="AlphaFoldDB" id="A0A4D9DAR6"/>
<proteinExistence type="predicted"/>